<evidence type="ECO:0000256" key="1">
    <source>
        <dbReference type="ARBA" id="ARBA00022448"/>
    </source>
</evidence>
<evidence type="ECO:0000313" key="5">
    <source>
        <dbReference type="EMBL" id="MFC4698937.1"/>
    </source>
</evidence>
<organism evidence="5 6">
    <name type="scientific">Glaciecola siphonariae</name>
    <dbReference type="NCBI Taxonomy" id="521012"/>
    <lineage>
        <taxon>Bacteria</taxon>
        <taxon>Pseudomonadati</taxon>
        <taxon>Pseudomonadota</taxon>
        <taxon>Gammaproteobacteria</taxon>
        <taxon>Alteromonadales</taxon>
        <taxon>Alteromonadaceae</taxon>
        <taxon>Glaciecola</taxon>
    </lineage>
</organism>
<reference evidence="6" key="1">
    <citation type="journal article" date="2019" name="Int. J. Syst. Evol. Microbiol.">
        <title>The Global Catalogue of Microorganisms (GCM) 10K type strain sequencing project: providing services to taxonomists for standard genome sequencing and annotation.</title>
        <authorList>
            <consortium name="The Broad Institute Genomics Platform"/>
            <consortium name="The Broad Institute Genome Sequencing Center for Infectious Disease"/>
            <person name="Wu L."/>
            <person name="Ma J."/>
        </authorList>
    </citation>
    <scope>NUCLEOTIDE SEQUENCE [LARGE SCALE GENOMIC DNA]</scope>
    <source>
        <strain evidence="6">KACC 12507</strain>
    </source>
</reference>
<evidence type="ECO:0000256" key="2">
    <source>
        <dbReference type="ARBA" id="ARBA00022967"/>
    </source>
</evidence>
<comment type="function">
    <text evidence="3">Part of the ABC transporter complex HmuTUV involved in hemin import. Responsible for energy coupling to the transport system.</text>
</comment>
<keyword evidence="1" id="KW-0813">Transport</keyword>
<dbReference type="PROSITE" id="PS50893">
    <property type="entry name" value="ABC_TRANSPORTER_2"/>
    <property type="match status" value="1"/>
</dbReference>
<proteinExistence type="predicted"/>
<dbReference type="Gene3D" id="3.40.50.300">
    <property type="entry name" value="P-loop containing nucleotide triphosphate hydrolases"/>
    <property type="match status" value="1"/>
</dbReference>
<dbReference type="Proteomes" id="UP001595897">
    <property type="component" value="Unassembled WGS sequence"/>
</dbReference>
<dbReference type="SUPFAM" id="SSF52540">
    <property type="entry name" value="P-loop containing nucleoside triphosphate hydrolases"/>
    <property type="match status" value="1"/>
</dbReference>
<keyword evidence="5" id="KW-0547">Nucleotide-binding</keyword>
<evidence type="ECO:0000256" key="3">
    <source>
        <dbReference type="ARBA" id="ARBA00037066"/>
    </source>
</evidence>
<dbReference type="InterPro" id="IPR027417">
    <property type="entry name" value="P-loop_NTPase"/>
</dbReference>
<evidence type="ECO:0000259" key="4">
    <source>
        <dbReference type="PROSITE" id="PS50893"/>
    </source>
</evidence>
<dbReference type="RefSeq" id="WP_382405629.1">
    <property type="nucleotide sequence ID" value="NZ_JBHSGU010000002.1"/>
</dbReference>
<dbReference type="EMBL" id="JBHSGU010000002">
    <property type="protein sequence ID" value="MFC4698937.1"/>
    <property type="molecule type" value="Genomic_DNA"/>
</dbReference>
<keyword evidence="2" id="KW-1278">Translocase</keyword>
<feature type="domain" description="ABC transporter" evidence="4">
    <location>
        <begin position="4"/>
        <end position="228"/>
    </location>
</feature>
<name>A0ABV9LR36_9ALTE</name>
<evidence type="ECO:0000313" key="6">
    <source>
        <dbReference type="Proteomes" id="UP001595897"/>
    </source>
</evidence>
<dbReference type="InterPro" id="IPR003439">
    <property type="entry name" value="ABC_transporter-like_ATP-bd"/>
</dbReference>
<dbReference type="Pfam" id="PF00005">
    <property type="entry name" value="ABC_tran"/>
    <property type="match status" value="1"/>
</dbReference>
<dbReference type="GO" id="GO:0005524">
    <property type="term" value="F:ATP binding"/>
    <property type="evidence" value="ECO:0007669"/>
    <property type="project" value="UniProtKB-KW"/>
</dbReference>
<keyword evidence="5" id="KW-0067">ATP-binding</keyword>
<sequence>MLALHNISLFKRLSGVSLRVERGQWWTLLGPNGAGKSTLLSLAAGLMPCEQGFIELDGLPLQEIGLANLANRRCLVTQSYSVGFHVSVQEMLSFYSPHPHVPELVEQHLQIKALLLQSFDTLSGGERQRVHLARNLMQIWTSIEQGDALLLLDEPLQQMDVKYQVHALTLLFHIQQMGNALLMSHHDINQAYQFSSHAGLLKNTQMIAQGAARETITLARISALYDQAFHAIEDTVLSSLYFTPKA</sequence>
<gene>
    <name evidence="5" type="ORF">ACFO4O_02025</name>
</gene>
<keyword evidence="6" id="KW-1185">Reference proteome</keyword>
<comment type="caution">
    <text evidence="5">The sequence shown here is derived from an EMBL/GenBank/DDBJ whole genome shotgun (WGS) entry which is preliminary data.</text>
</comment>
<dbReference type="PANTHER" id="PTHR42794">
    <property type="entry name" value="HEMIN IMPORT ATP-BINDING PROTEIN HMUV"/>
    <property type="match status" value="1"/>
</dbReference>
<dbReference type="PANTHER" id="PTHR42794:SF1">
    <property type="entry name" value="HEMIN IMPORT ATP-BINDING PROTEIN HMUV"/>
    <property type="match status" value="1"/>
</dbReference>
<protein>
    <submittedName>
        <fullName evidence="5">ABC transporter ATP-binding protein</fullName>
    </submittedName>
</protein>
<accession>A0ABV9LR36</accession>